<dbReference type="GeneID" id="81421896"/>
<comment type="caution">
    <text evidence="3">The sequence shown here is derived from an EMBL/GenBank/DDBJ whole genome shotgun (WGS) entry which is preliminary data.</text>
</comment>
<dbReference type="GO" id="GO:0005576">
    <property type="term" value="C:extracellular region"/>
    <property type="evidence" value="ECO:0007669"/>
    <property type="project" value="InterPro"/>
</dbReference>
<feature type="region of interest" description="Disordered" evidence="1">
    <location>
        <begin position="106"/>
        <end position="136"/>
    </location>
</feature>
<evidence type="ECO:0000313" key="4">
    <source>
        <dbReference type="Proteomes" id="UP001149163"/>
    </source>
</evidence>
<name>A0A9W9IDM6_9EURO</name>
<feature type="chain" id="PRO_5040793584" evidence="2">
    <location>
        <begin position="21"/>
        <end position="340"/>
    </location>
</feature>
<dbReference type="Pfam" id="PF25312">
    <property type="entry name" value="Allergen_Asp_f_4"/>
    <property type="match status" value="1"/>
</dbReference>
<sequence>MLVKNSLLLAAALTAGSAVARLHGHERRHAHPKAEVEVQDASLPEIEAEVEKRAVGDVVTATIDGVLVTWINEWSGEAAASSSTSSVIQVPTTTAPAFTATPAAVESTVVPTPTPSTSSGGAWSDTPSSGEYSRSGFGGVSKSVTTGLLDWDYIGNVGVPWGSNIIEVEESAANQYKHVLRFEGSQSEPWTVLFWNTYGPNNKMDGFWAPNKALSFTLEPNEVKYVAIDDNSQGGWAASPGEVPTTNFGQYAATWGEFDMSSEKNDGFSGWDVSCIIAELNGLAIQGMRICNHLGQDCSSIGAGLSSLLNAYTKADQGNDHLAVAQASGPVRLVVQLDYA</sequence>
<dbReference type="Proteomes" id="UP001149163">
    <property type="component" value="Unassembled WGS sequence"/>
</dbReference>
<dbReference type="GO" id="GO:0019863">
    <property type="term" value="F:IgE binding"/>
    <property type="evidence" value="ECO:0007669"/>
    <property type="project" value="InterPro"/>
</dbReference>
<dbReference type="PANTHER" id="PTHR42039:SF1">
    <property type="entry name" value="PUTATIVE (AFU_ORTHOLOGUE AFUA_3G02940)-RELATED"/>
    <property type="match status" value="1"/>
</dbReference>
<organism evidence="3 4">
    <name type="scientific">Penicillium canariense</name>
    <dbReference type="NCBI Taxonomy" id="189055"/>
    <lineage>
        <taxon>Eukaryota</taxon>
        <taxon>Fungi</taxon>
        <taxon>Dikarya</taxon>
        <taxon>Ascomycota</taxon>
        <taxon>Pezizomycotina</taxon>
        <taxon>Eurotiomycetes</taxon>
        <taxon>Eurotiomycetidae</taxon>
        <taxon>Eurotiales</taxon>
        <taxon>Aspergillaceae</taxon>
        <taxon>Penicillium</taxon>
    </lineage>
</organism>
<proteinExistence type="predicted"/>
<reference evidence="3" key="2">
    <citation type="journal article" date="2023" name="IMA Fungus">
        <title>Comparative genomic study of the Penicillium genus elucidates a diverse pangenome and 15 lateral gene transfer events.</title>
        <authorList>
            <person name="Petersen C."/>
            <person name="Sorensen T."/>
            <person name="Nielsen M.R."/>
            <person name="Sondergaard T.E."/>
            <person name="Sorensen J.L."/>
            <person name="Fitzpatrick D.A."/>
            <person name="Frisvad J.C."/>
            <person name="Nielsen K.L."/>
        </authorList>
    </citation>
    <scope>NUCLEOTIDE SEQUENCE</scope>
    <source>
        <strain evidence="3">IBT 26290</strain>
    </source>
</reference>
<gene>
    <name evidence="3" type="ORF">N7482_000595</name>
</gene>
<feature type="compositionally biased region" description="Low complexity" evidence="1">
    <location>
        <begin position="106"/>
        <end position="119"/>
    </location>
</feature>
<protein>
    <submittedName>
        <fullName evidence="3">Allergen</fullName>
    </submittedName>
</protein>
<feature type="signal peptide" evidence="2">
    <location>
        <begin position="1"/>
        <end position="20"/>
    </location>
</feature>
<dbReference type="OrthoDB" id="118256at2759"/>
<dbReference type="AlphaFoldDB" id="A0A9W9IDM6"/>
<dbReference type="InterPro" id="IPR038903">
    <property type="entry name" value="Allergen_Asp_f_4"/>
</dbReference>
<evidence type="ECO:0000313" key="3">
    <source>
        <dbReference type="EMBL" id="KAJ5174718.1"/>
    </source>
</evidence>
<dbReference type="RefSeq" id="XP_056546326.1">
    <property type="nucleotide sequence ID" value="XM_056682720.1"/>
</dbReference>
<reference evidence="3" key="1">
    <citation type="submission" date="2022-11" db="EMBL/GenBank/DDBJ databases">
        <authorList>
            <person name="Petersen C."/>
        </authorList>
    </citation>
    <scope>NUCLEOTIDE SEQUENCE</scope>
    <source>
        <strain evidence="3">IBT 26290</strain>
    </source>
</reference>
<keyword evidence="4" id="KW-1185">Reference proteome</keyword>
<evidence type="ECO:0000256" key="1">
    <source>
        <dbReference type="SAM" id="MobiDB-lite"/>
    </source>
</evidence>
<accession>A0A9W9IDM6</accession>
<dbReference type="PANTHER" id="PTHR42039">
    <property type="entry name" value="PUTATIVE (AFU_ORTHOLOGUE AFUA_3G02940)-RELATED"/>
    <property type="match status" value="1"/>
</dbReference>
<dbReference type="EMBL" id="JAPQKN010000001">
    <property type="protein sequence ID" value="KAJ5174718.1"/>
    <property type="molecule type" value="Genomic_DNA"/>
</dbReference>
<keyword evidence="2" id="KW-0732">Signal</keyword>
<evidence type="ECO:0000256" key="2">
    <source>
        <dbReference type="SAM" id="SignalP"/>
    </source>
</evidence>